<comment type="caution">
    <text evidence="2">The sequence shown here is derived from an EMBL/GenBank/DDBJ whole genome shotgun (WGS) entry which is preliminary data.</text>
</comment>
<evidence type="ECO:0000256" key="1">
    <source>
        <dbReference type="SAM" id="SignalP"/>
    </source>
</evidence>
<accession>A0AAV7I479</accession>
<feature type="signal peptide" evidence="1">
    <location>
        <begin position="1"/>
        <end position="25"/>
    </location>
</feature>
<gene>
    <name evidence="2" type="ORF">KQX54_006808</name>
</gene>
<evidence type="ECO:0000313" key="2">
    <source>
        <dbReference type="EMBL" id="KAH0546144.1"/>
    </source>
</evidence>
<dbReference type="EMBL" id="JAHXZJ010002237">
    <property type="protein sequence ID" value="KAH0546144.1"/>
    <property type="molecule type" value="Genomic_DNA"/>
</dbReference>
<protein>
    <submittedName>
        <fullName evidence="2">Uncharacterized protein</fullName>
    </submittedName>
</protein>
<dbReference type="Proteomes" id="UP000826195">
    <property type="component" value="Unassembled WGS sequence"/>
</dbReference>
<evidence type="ECO:0000313" key="3">
    <source>
        <dbReference type="Proteomes" id="UP000826195"/>
    </source>
</evidence>
<feature type="chain" id="PRO_5043585977" evidence="1">
    <location>
        <begin position="26"/>
        <end position="130"/>
    </location>
</feature>
<keyword evidence="3" id="KW-1185">Reference proteome</keyword>
<organism evidence="2 3">
    <name type="scientific">Cotesia glomerata</name>
    <name type="common">Lepidopteran parasitic wasp</name>
    <name type="synonym">Apanteles glomeratus</name>
    <dbReference type="NCBI Taxonomy" id="32391"/>
    <lineage>
        <taxon>Eukaryota</taxon>
        <taxon>Metazoa</taxon>
        <taxon>Ecdysozoa</taxon>
        <taxon>Arthropoda</taxon>
        <taxon>Hexapoda</taxon>
        <taxon>Insecta</taxon>
        <taxon>Pterygota</taxon>
        <taxon>Neoptera</taxon>
        <taxon>Endopterygota</taxon>
        <taxon>Hymenoptera</taxon>
        <taxon>Apocrita</taxon>
        <taxon>Ichneumonoidea</taxon>
        <taxon>Braconidae</taxon>
        <taxon>Microgastrinae</taxon>
        <taxon>Cotesia</taxon>
    </lineage>
</organism>
<proteinExistence type="predicted"/>
<reference evidence="2 3" key="1">
    <citation type="journal article" date="2021" name="J. Hered.">
        <title>A chromosome-level genome assembly of the parasitoid wasp, Cotesia glomerata (Hymenoptera: Braconidae).</title>
        <authorList>
            <person name="Pinto B.J."/>
            <person name="Weis J.J."/>
            <person name="Gamble T."/>
            <person name="Ode P.J."/>
            <person name="Paul R."/>
            <person name="Zaspel J.M."/>
        </authorList>
    </citation>
    <scope>NUCLEOTIDE SEQUENCE [LARGE SCALE GENOMIC DNA]</scope>
    <source>
        <strain evidence="2">CgM1</strain>
    </source>
</reference>
<keyword evidence="1" id="KW-0732">Signal</keyword>
<name>A0AAV7I479_COTGL</name>
<dbReference type="AlphaFoldDB" id="A0AAV7I479"/>
<sequence>MKLTSAFLILAAVLAVLFIVKPADSCPPKPIRPPEDQMKRWVRTNDEKKSTQNYEDTTWKMQRTNHDKKERYHEIGSQHEFKIDHEEHDVDDYRINKPGRQSHRWVDHIESTVRDESKKSWKPTFSFGKK</sequence>